<evidence type="ECO:0000313" key="3">
    <source>
        <dbReference type="Proteomes" id="UP000237811"/>
    </source>
</evidence>
<evidence type="ECO:0000313" key="1">
    <source>
        <dbReference type="EMBL" id="PRE52491.1"/>
    </source>
</evidence>
<sequence length="65" mass="7461">MTGGRARRAVRASVSGDRVRRSRAMFRRNAVQPVARATVPDSRRADRQSLTVFAARNWYDARRFP</sequence>
<evidence type="ECO:0000313" key="4">
    <source>
        <dbReference type="Proteomes" id="UP000238982"/>
    </source>
</evidence>
<reference evidence="1 3" key="1">
    <citation type="submission" date="2018-03" db="EMBL/GenBank/DDBJ databases">
        <authorList>
            <person name="Nguyen K."/>
            <person name="Fouts D."/>
            <person name="Sutton G."/>
        </authorList>
    </citation>
    <scope>NUCLEOTIDE SEQUENCE [LARGE SCALE GENOMIC DNA]</scope>
    <source>
        <strain evidence="1 3">AU14328</strain>
    </source>
</reference>
<organism evidence="2 4">
    <name type="scientific">Burkholderia multivorans</name>
    <dbReference type="NCBI Taxonomy" id="87883"/>
    <lineage>
        <taxon>Bacteria</taxon>
        <taxon>Pseudomonadati</taxon>
        <taxon>Pseudomonadota</taxon>
        <taxon>Betaproteobacteria</taxon>
        <taxon>Burkholderiales</taxon>
        <taxon>Burkholderiaceae</taxon>
        <taxon>Burkholderia</taxon>
        <taxon>Burkholderia cepacia complex</taxon>
    </lineage>
</organism>
<accession>A0A228E5I2</accession>
<protein>
    <submittedName>
        <fullName evidence="2">Uncharacterized protein</fullName>
    </submittedName>
</protein>
<dbReference type="AlphaFoldDB" id="A0A228E5I2"/>
<dbReference type="EMBL" id="PVFR01000021">
    <property type="protein sequence ID" value="PRE52491.1"/>
    <property type="molecule type" value="Genomic_DNA"/>
</dbReference>
<dbReference type="Proteomes" id="UP000237811">
    <property type="component" value="Unassembled WGS sequence"/>
</dbReference>
<name>A0A228E5I2_9BURK</name>
<dbReference type="EMBL" id="PVGH01000116">
    <property type="protein sequence ID" value="PRF53327.1"/>
    <property type="molecule type" value="Genomic_DNA"/>
</dbReference>
<proteinExistence type="predicted"/>
<reference evidence="2 4" key="2">
    <citation type="submission" date="2018-03" db="EMBL/GenBank/DDBJ databases">
        <authorList>
            <person name="Keele B.F."/>
        </authorList>
    </citation>
    <scope>NUCLEOTIDE SEQUENCE [LARGE SCALE GENOMIC DNA]</scope>
    <source>
        <strain evidence="2 4">AU19729</strain>
    </source>
</reference>
<dbReference type="Proteomes" id="UP000238982">
    <property type="component" value="Unassembled WGS sequence"/>
</dbReference>
<comment type="caution">
    <text evidence="2">The sequence shown here is derived from an EMBL/GenBank/DDBJ whole genome shotgun (WGS) entry which is preliminary data.</text>
</comment>
<evidence type="ECO:0000313" key="2">
    <source>
        <dbReference type="EMBL" id="PRF53327.1"/>
    </source>
</evidence>
<gene>
    <name evidence="1" type="ORF">C6P99_08145</name>
    <name evidence="2" type="ORF">C6Q15_30480</name>
</gene>